<evidence type="ECO:0000256" key="3">
    <source>
        <dbReference type="ARBA" id="ARBA00022618"/>
    </source>
</evidence>
<evidence type="ECO:0000256" key="1">
    <source>
        <dbReference type="ARBA" id="ARBA00007450"/>
    </source>
</evidence>
<dbReference type="GO" id="GO:0070979">
    <property type="term" value="P:protein K11-linked ubiquitination"/>
    <property type="evidence" value="ECO:0007669"/>
    <property type="project" value="TreeGrafter"/>
</dbReference>
<comment type="caution">
    <text evidence="8">The sequence shown here is derived from an EMBL/GenBank/DDBJ whole genome shotgun (WGS) entry which is preliminary data.</text>
</comment>
<evidence type="ECO:0000259" key="7">
    <source>
        <dbReference type="Pfam" id="PF12862"/>
    </source>
</evidence>
<dbReference type="GO" id="GO:0051301">
    <property type="term" value="P:cell division"/>
    <property type="evidence" value="ECO:0007669"/>
    <property type="project" value="UniProtKB-KW"/>
</dbReference>
<dbReference type="AlphaFoldDB" id="A0AAD3TTI4"/>
<sequence>MIDVFSRTFVADILAVIATEAFEVNATPATFSTLRTSIDTLVNKESARLQHGINKRRAKGFPVFEDMVTLACTTGWLDAFREQFCDVTDGAATIDLIERDVAVRIGEDDGVILSTPEPLERLSPLGLYFRALVVKLRKLGFNETSKLSGRVAAWCEAGPQEYSWETAQDIERRDPSPFLETRGMTRISHMEQHMEALATGDFVGAQQALVALYDYRAQMGDYDDKMAPHTLLNLSVFHYRTGGMEAAREAVEEAIRIARRANDAGALQQALNLQHRLTTESEGAAWPTAMLPAVKQEPVPLRRLMHGVTPADDLWSLAAALDMGEPVPVAFRRIYTALGRATPLSPSGEVQPLDTGAWHAAQANLWALLGSEALASVHEDAALSDAGPDVALQVSISRAERMAQRGAFEGALALLLRQAEGLDHAAYRTWARAVWTTLGRQVSLAQDTEADKVLRGLYSDSSARFGPGGPPRDLWEPSAAPKEDRGIVFAHRHVTDALDGVREGLDADPPTPPHLLLRHTLASLELASGLGLWPVYRAGVVCLADVLLGMDLPRKADTELGAVWAELVAGHDALLLARAALARAKAWASIATGGGEVEGEEGGAEALARASEYADLAATKARDTSAAHVLAQTAILREMLTELGAQPAPIVELAGGLSDTVRRVGEVVRLVGLRVAQGWK</sequence>
<evidence type="ECO:0000256" key="4">
    <source>
        <dbReference type="ARBA" id="ARBA00022776"/>
    </source>
</evidence>
<proteinExistence type="inferred from homology"/>
<dbReference type="InterPro" id="IPR026000">
    <property type="entry name" value="Apc5_dom"/>
</dbReference>
<accession>A0AAD3TTI4</accession>
<feature type="domain" description="Anaphase-promoting complex subunit 5" evidence="7">
    <location>
        <begin position="189"/>
        <end position="278"/>
    </location>
</feature>
<protein>
    <recommendedName>
        <fullName evidence="2">Anaphase-promoting complex subunit 5</fullName>
    </recommendedName>
</protein>
<evidence type="ECO:0000256" key="5">
    <source>
        <dbReference type="ARBA" id="ARBA00022786"/>
    </source>
</evidence>
<dbReference type="PANTHER" id="PTHR12830">
    <property type="entry name" value="ANAPHASE-PROMOTING COMPLEX SUBUNIT 5"/>
    <property type="match status" value="1"/>
</dbReference>
<dbReference type="GO" id="GO:0045842">
    <property type="term" value="P:positive regulation of mitotic metaphase/anaphase transition"/>
    <property type="evidence" value="ECO:0007669"/>
    <property type="project" value="TreeGrafter"/>
</dbReference>
<dbReference type="EMBL" id="BTCM01000003">
    <property type="protein sequence ID" value="GMK56651.1"/>
    <property type="molecule type" value="Genomic_DNA"/>
</dbReference>
<evidence type="ECO:0000313" key="8">
    <source>
        <dbReference type="EMBL" id="GMK56651.1"/>
    </source>
</evidence>
<reference evidence="8" key="1">
    <citation type="journal article" date="2023" name="BMC Genomics">
        <title>Chromosome-level genome assemblies of Cutaneotrichosporon spp. (Trichosporonales, Basidiomycota) reveal imbalanced evolution between nucleotide sequences and chromosome synteny.</title>
        <authorList>
            <person name="Kobayashi Y."/>
            <person name="Kayamori A."/>
            <person name="Aoki K."/>
            <person name="Shiwa Y."/>
            <person name="Matsutani M."/>
            <person name="Fujita N."/>
            <person name="Sugita T."/>
            <person name="Iwasaki W."/>
            <person name="Tanaka N."/>
            <person name="Takashima M."/>
        </authorList>
    </citation>
    <scope>NUCLEOTIDE SEQUENCE</scope>
    <source>
        <strain evidence="8">HIS016</strain>
    </source>
</reference>
<dbReference type="GO" id="GO:0005680">
    <property type="term" value="C:anaphase-promoting complex"/>
    <property type="evidence" value="ECO:0007669"/>
    <property type="project" value="InterPro"/>
</dbReference>
<evidence type="ECO:0000256" key="2">
    <source>
        <dbReference type="ARBA" id="ARBA00016066"/>
    </source>
</evidence>
<keyword evidence="4" id="KW-0498">Mitosis</keyword>
<reference evidence="8" key="2">
    <citation type="submission" date="2023-06" db="EMBL/GenBank/DDBJ databases">
        <authorList>
            <person name="Kobayashi Y."/>
            <person name="Kayamori A."/>
            <person name="Aoki K."/>
            <person name="Shiwa Y."/>
            <person name="Fujita N."/>
            <person name="Sugita T."/>
            <person name="Iwasaki W."/>
            <person name="Tanaka N."/>
            <person name="Takashima M."/>
        </authorList>
    </citation>
    <scope>NUCLEOTIDE SEQUENCE</scope>
    <source>
        <strain evidence="8">HIS016</strain>
    </source>
</reference>
<keyword evidence="5" id="KW-0833">Ubl conjugation pathway</keyword>
<keyword evidence="9" id="KW-1185">Reference proteome</keyword>
<evidence type="ECO:0000313" key="9">
    <source>
        <dbReference type="Proteomes" id="UP001222932"/>
    </source>
</evidence>
<dbReference type="GO" id="GO:0031145">
    <property type="term" value="P:anaphase-promoting complex-dependent catabolic process"/>
    <property type="evidence" value="ECO:0007669"/>
    <property type="project" value="TreeGrafter"/>
</dbReference>
<dbReference type="Pfam" id="PF12862">
    <property type="entry name" value="ANAPC5"/>
    <property type="match status" value="1"/>
</dbReference>
<organism evidence="8 9">
    <name type="scientific">Cutaneotrichosporon spelunceum</name>
    <dbReference type="NCBI Taxonomy" id="1672016"/>
    <lineage>
        <taxon>Eukaryota</taxon>
        <taxon>Fungi</taxon>
        <taxon>Dikarya</taxon>
        <taxon>Basidiomycota</taxon>
        <taxon>Agaricomycotina</taxon>
        <taxon>Tremellomycetes</taxon>
        <taxon>Trichosporonales</taxon>
        <taxon>Trichosporonaceae</taxon>
        <taxon>Cutaneotrichosporon</taxon>
    </lineage>
</organism>
<name>A0AAD3TTI4_9TREE</name>
<gene>
    <name evidence="8" type="ORF">CspeluHIS016_0304910</name>
</gene>
<keyword evidence="3" id="KW-0132">Cell division</keyword>
<dbReference type="Proteomes" id="UP001222932">
    <property type="component" value="Unassembled WGS sequence"/>
</dbReference>
<keyword evidence="6" id="KW-0131">Cell cycle</keyword>
<comment type="similarity">
    <text evidence="1">Belongs to the APC5 family.</text>
</comment>
<dbReference type="PANTHER" id="PTHR12830:SF9">
    <property type="entry name" value="ANAPHASE-PROMOTING COMPLEX SUBUNIT 5"/>
    <property type="match status" value="1"/>
</dbReference>
<evidence type="ECO:0000256" key="6">
    <source>
        <dbReference type="ARBA" id="ARBA00023306"/>
    </source>
</evidence>
<dbReference type="InterPro" id="IPR037679">
    <property type="entry name" value="Apc5"/>
</dbReference>